<dbReference type="GO" id="GO:0046872">
    <property type="term" value="F:metal ion binding"/>
    <property type="evidence" value="ECO:0007669"/>
    <property type="project" value="UniProtKB-KW"/>
</dbReference>
<dbReference type="Gene3D" id="3.10.180.10">
    <property type="entry name" value="2,3-Dihydroxybiphenyl 1,2-Dioxygenase, domain 1"/>
    <property type="match status" value="1"/>
</dbReference>
<dbReference type="InterPro" id="IPR004360">
    <property type="entry name" value="Glyas_Fos-R_dOase_dom"/>
</dbReference>
<name>A0A844WA69_9RHOB</name>
<dbReference type="PANTHER" id="PTHR43048">
    <property type="entry name" value="METHYLMALONYL-COA EPIMERASE"/>
    <property type="match status" value="1"/>
</dbReference>
<dbReference type="InterPro" id="IPR029068">
    <property type="entry name" value="Glyas_Bleomycin-R_OHBP_Dase"/>
</dbReference>
<dbReference type="PANTHER" id="PTHR43048:SF4">
    <property type="entry name" value="RING-CLEAVING DIOXYGENASE-RELATED"/>
    <property type="match status" value="1"/>
</dbReference>
<dbReference type="EMBL" id="WNXQ01000002">
    <property type="protein sequence ID" value="MWB77488.1"/>
    <property type="molecule type" value="Genomic_DNA"/>
</dbReference>
<keyword evidence="1" id="KW-0479">Metal-binding</keyword>
<dbReference type="SUPFAM" id="SSF54593">
    <property type="entry name" value="Glyoxalase/Bleomycin resistance protein/Dihydroxybiphenyl dioxygenase"/>
    <property type="match status" value="1"/>
</dbReference>
<dbReference type="GO" id="GO:0004493">
    <property type="term" value="F:methylmalonyl-CoA epimerase activity"/>
    <property type="evidence" value="ECO:0007669"/>
    <property type="project" value="TreeGrafter"/>
</dbReference>
<dbReference type="Pfam" id="PF00903">
    <property type="entry name" value="Glyoxalase"/>
    <property type="match status" value="1"/>
</dbReference>
<dbReference type="InterPro" id="IPR051785">
    <property type="entry name" value="MMCE/EMCE_epimerase"/>
</dbReference>
<dbReference type="InterPro" id="IPR037523">
    <property type="entry name" value="VOC_core"/>
</dbReference>
<proteinExistence type="predicted"/>
<keyword evidence="4" id="KW-1185">Reference proteome</keyword>
<comment type="caution">
    <text evidence="3">The sequence shown here is derived from an EMBL/GenBank/DDBJ whole genome shotgun (WGS) entry which is preliminary data.</text>
</comment>
<evidence type="ECO:0000259" key="2">
    <source>
        <dbReference type="PROSITE" id="PS51819"/>
    </source>
</evidence>
<organism evidence="3 4">
    <name type="scientific">Pseudooceanicola pacificus</name>
    <dbReference type="NCBI Taxonomy" id="2676438"/>
    <lineage>
        <taxon>Bacteria</taxon>
        <taxon>Pseudomonadati</taxon>
        <taxon>Pseudomonadota</taxon>
        <taxon>Alphaproteobacteria</taxon>
        <taxon>Rhodobacterales</taxon>
        <taxon>Paracoccaceae</taxon>
        <taxon>Pseudooceanicola</taxon>
    </lineage>
</organism>
<reference evidence="3 4" key="1">
    <citation type="submission" date="2019-11" db="EMBL/GenBank/DDBJ databases">
        <title>Pseudooceanicola pacifica sp. nov., isolated from deep-sea sediment of the Pacific Ocean.</title>
        <authorList>
            <person name="Lyu L."/>
        </authorList>
    </citation>
    <scope>NUCLEOTIDE SEQUENCE [LARGE SCALE GENOMIC DNA]</scope>
    <source>
        <strain evidence="3 4">216_PA32_1</strain>
    </source>
</reference>
<protein>
    <submittedName>
        <fullName evidence="3">Glyoxalase</fullName>
    </submittedName>
</protein>
<evidence type="ECO:0000256" key="1">
    <source>
        <dbReference type="ARBA" id="ARBA00022723"/>
    </source>
</evidence>
<evidence type="ECO:0000313" key="3">
    <source>
        <dbReference type="EMBL" id="MWB77488.1"/>
    </source>
</evidence>
<accession>A0A844WA69</accession>
<dbReference type="RefSeq" id="WP_160381739.1">
    <property type="nucleotide sequence ID" value="NZ_WNXQ01000002.1"/>
</dbReference>
<dbReference type="Proteomes" id="UP000443843">
    <property type="component" value="Unassembled WGS sequence"/>
</dbReference>
<evidence type="ECO:0000313" key="4">
    <source>
        <dbReference type="Proteomes" id="UP000443843"/>
    </source>
</evidence>
<feature type="domain" description="VOC" evidence="2">
    <location>
        <begin position="1"/>
        <end position="121"/>
    </location>
</feature>
<gene>
    <name evidence="3" type="ORF">GLS40_05575</name>
</gene>
<sequence>MFDNIHFQSIGVVDMIRARDFYRDILGFEVERDNPHGEGRWIFMALPGARTLLHFDQQDRLTPQDKPALILATGDVDAACEVLRGRGVEPLNGPSDAPWEPGIRWAMIHDSEGNLILLQTKGGS</sequence>
<dbReference type="AlphaFoldDB" id="A0A844WA69"/>
<dbReference type="GO" id="GO:0046491">
    <property type="term" value="P:L-methylmalonyl-CoA metabolic process"/>
    <property type="evidence" value="ECO:0007669"/>
    <property type="project" value="TreeGrafter"/>
</dbReference>
<dbReference type="PROSITE" id="PS51819">
    <property type="entry name" value="VOC"/>
    <property type="match status" value="1"/>
</dbReference>